<feature type="region of interest" description="Disordered" evidence="1">
    <location>
        <begin position="78"/>
        <end position="107"/>
    </location>
</feature>
<proteinExistence type="predicted"/>
<organism evidence="3 4">
    <name type="scientific">Wenjunlia vitaminophila</name>
    <name type="common">Streptomyces vitaminophilus</name>
    <dbReference type="NCBI Taxonomy" id="76728"/>
    <lineage>
        <taxon>Bacteria</taxon>
        <taxon>Bacillati</taxon>
        <taxon>Actinomycetota</taxon>
        <taxon>Actinomycetes</taxon>
        <taxon>Kitasatosporales</taxon>
        <taxon>Streptomycetaceae</taxon>
        <taxon>Wenjunlia</taxon>
    </lineage>
</organism>
<name>A0A0T6LXL8_WENVI</name>
<evidence type="ECO:0000256" key="2">
    <source>
        <dbReference type="SAM" id="SignalP"/>
    </source>
</evidence>
<dbReference type="Proteomes" id="UP000050867">
    <property type="component" value="Unassembled WGS sequence"/>
</dbReference>
<feature type="region of interest" description="Disordered" evidence="1">
    <location>
        <begin position="31"/>
        <end position="64"/>
    </location>
</feature>
<comment type="caution">
    <text evidence="3">The sequence shown here is derived from an EMBL/GenBank/DDBJ whole genome shotgun (WGS) entry which is preliminary data.</text>
</comment>
<dbReference type="PROSITE" id="PS51257">
    <property type="entry name" value="PROKAR_LIPOPROTEIN"/>
    <property type="match status" value="1"/>
</dbReference>
<dbReference type="RefSeq" id="WP_018383594.1">
    <property type="nucleotide sequence ID" value="NZ_LLZU01000003.1"/>
</dbReference>
<keyword evidence="2" id="KW-0732">Signal</keyword>
<evidence type="ECO:0000313" key="3">
    <source>
        <dbReference type="EMBL" id="KRV50915.1"/>
    </source>
</evidence>
<evidence type="ECO:0000256" key="1">
    <source>
        <dbReference type="SAM" id="MobiDB-lite"/>
    </source>
</evidence>
<protein>
    <recommendedName>
        <fullName evidence="5">DUF3558 domain-containing protein</fullName>
    </recommendedName>
</protein>
<feature type="region of interest" description="Disordered" evidence="1">
    <location>
        <begin position="155"/>
        <end position="189"/>
    </location>
</feature>
<feature type="compositionally biased region" description="Polar residues" evidence="1">
    <location>
        <begin position="31"/>
        <end position="42"/>
    </location>
</feature>
<dbReference type="STRING" id="76728.AQ490_13300"/>
<keyword evidence="4" id="KW-1185">Reference proteome</keyword>
<reference evidence="3 4" key="1">
    <citation type="submission" date="2015-10" db="EMBL/GenBank/DDBJ databases">
        <title>Draft genome sequence of pyrrolomycin-producing Streptomyces vitaminophilus.</title>
        <authorList>
            <person name="Graham D.E."/>
            <person name="Mahan K.M."/>
            <person name="Klingeman D.M."/>
            <person name="Hettich R.L."/>
            <person name="Parry R.J."/>
        </authorList>
    </citation>
    <scope>NUCLEOTIDE SEQUENCE [LARGE SCALE GENOMIC DNA]</scope>
    <source>
        <strain evidence="3 4">ATCC 31673</strain>
    </source>
</reference>
<feature type="compositionally biased region" description="Basic and acidic residues" evidence="1">
    <location>
        <begin position="88"/>
        <end position="100"/>
    </location>
</feature>
<feature type="signal peptide" evidence="2">
    <location>
        <begin position="1"/>
        <end position="22"/>
    </location>
</feature>
<dbReference type="eggNOG" id="ENOG5033UAU">
    <property type="taxonomic scope" value="Bacteria"/>
</dbReference>
<dbReference type="EMBL" id="LLZU01000003">
    <property type="protein sequence ID" value="KRV50915.1"/>
    <property type="molecule type" value="Genomic_DNA"/>
</dbReference>
<feature type="chain" id="PRO_5006670759" description="DUF3558 domain-containing protein" evidence="2">
    <location>
        <begin position="23"/>
        <end position="262"/>
    </location>
</feature>
<dbReference type="AlphaFoldDB" id="A0A0T6LXL8"/>
<evidence type="ECO:0000313" key="4">
    <source>
        <dbReference type="Proteomes" id="UP000050867"/>
    </source>
</evidence>
<gene>
    <name evidence="3" type="ORF">AQ490_13300</name>
</gene>
<accession>A0A0T6LXL8</accession>
<dbReference type="OrthoDB" id="4336125at2"/>
<evidence type="ECO:0008006" key="5">
    <source>
        <dbReference type="Google" id="ProtNLM"/>
    </source>
</evidence>
<sequence length="262" mass="27967">MAVPARGVQRALLPLVAGTLLAVGACSTSTDQQETRASTQAYGVQEPADPAPPGKFQTLPEPCGAVPRSALKQIQFDTMPEGDEDPGADARQDDDQDALRGEPTLTFNTDRRAGCEWMWRGDDDTGSRGLTVDFERVVSYDAAVSDEEQAKADYLASADQAGVPTGTSLPDGTGDEVEPSETGPAPRLVGGIGDEAFLTEYVSDDDAPPHQEVRLVFRDDNVIVTVQYQQWPREGAQPPADGGLQSFAHLVAQGLAKRLDQQ</sequence>